<dbReference type="InterPro" id="IPR027417">
    <property type="entry name" value="P-loop_NTPase"/>
</dbReference>
<evidence type="ECO:0000256" key="1">
    <source>
        <dbReference type="ARBA" id="ARBA00004342"/>
    </source>
</evidence>
<reference evidence="11" key="1">
    <citation type="journal article" date="2014" name="Genome Announc.">
        <title>Draft Genome Sequence of the Yeast Pseudozyma antarctica Type Strain JCM10317, a Producer of the Glycolipid Biosurfactants, Mannosylerythritol Lipids.</title>
        <authorList>
            <person name="Saika A."/>
            <person name="Koike H."/>
            <person name="Hori T."/>
            <person name="Fukuoka T."/>
            <person name="Sato S."/>
            <person name="Habe H."/>
            <person name="Kitamoto D."/>
            <person name="Morita T."/>
        </authorList>
    </citation>
    <scope>NUCLEOTIDE SEQUENCE [LARGE SCALE GENOMIC DNA]</scope>
    <source>
        <strain evidence="11">JCM 10317</strain>
    </source>
</reference>
<dbReference type="GO" id="GO:0005886">
    <property type="term" value="C:plasma membrane"/>
    <property type="evidence" value="ECO:0007669"/>
    <property type="project" value="UniProtKB-SubCell"/>
</dbReference>
<evidence type="ECO:0000256" key="9">
    <source>
        <dbReference type="ARBA" id="ARBA00023289"/>
    </source>
</evidence>
<comment type="similarity">
    <text evidence="2">Belongs to the small GTPase superfamily. Rho family.</text>
</comment>
<dbReference type="PROSITE" id="PS51419">
    <property type="entry name" value="RAB"/>
    <property type="match status" value="1"/>
</dbReference>
<comment type="subcellular location">
    <subcellularLocation>
        <location evidence="1">Cell membrane</location>
        <topology evidence="1">Lipid-anchor</topology>
        <orientation evidence="1">Cytoplasmic side</orientation>
    </subcellularLocation>
</comment>
<evidence type="ECO:0000256" key="5">
    <source>
        <dbReference type="ARBA" id="ARBA00022741"/>
    </source>
</evidence>
<name>A0A081CMM6_PSEA2</name>
<dbReference type="PROSITE" id="PS51420">
    <property type="entry name" value="RHO"/>
    <property type="match status" value="1"/>
</dbReference>
<keyword evidence="7" id="KW-0472">Membrane</keyword>
<dbReference type="RefSeq" id="XP_014653870.1">
    <property type="nucleotide sequence ID" value="XM_014798384.1"/>
</dbReference>
<keyword evidence="3" id="KW-1003">Cell membrane</keyword>
<dbReference type="PANTHER" id="PTHR24072">
    <property type="entry name" value="RHO FAMILY GTPASE"/>
    <property type="match status" value="1"/>
</dbReference>
<dbReference type="InterPro" id="IPR001806">
    <property type="entry name" value="Small_GTPase"/>
</dbReference>
<evidence type="ECO:0000256" key="2">
    <source>
        <dbReference type="ARBA" id="ARBA00010142"/>
    </source>
</evidence>
<evidence type="ECO:0000313" key="11">
    <source>
        <dbReference type="Proteomes" id="UP000053758"/>
    </source>
</evidence>
<sequence length="205" mass="22706">MGLCGLVGGEEALTGRRTLARKVLVLGDGACGKTSLLFVLIKHEFPQTYEPTVFENYVHTIQPARARHPVEMTLWDTAGQEEFDKLRTLSYADTHVVVLCFAADNPVSLENVESRWVPEIRDHCPGVKIVLVALKCDLRSGGEREKRRMLSYEDGVRVAKRIHASRYLECSAKLNRGVNQAFLEIAAVAAQAHPNRSTTSSCTIA</sequence>
<dbReference type="SMART" id="SM00174">
    <property type="entry name" value="RHO"/>
    <property type="match status" value="1"/>
</dbReference>
<evidence type="ECO:0000256" key="6">
    <source>
        <dbReference type="ARBA" id="ARBA00023134"/>
    </source>
</evidence>
<organism evidence="10 11">
    <name type="scientific">Pseudozyma antarctica</name>
    <name type="common">Yeast</name>
    <name type="synonym">Candida antarctica</name>
    <dbReference type="NCBI Taxonomy" id="84753"/>
    <lineage>
        <taxon>Eukaryota</taxon>
        <taxon>Fungi</taxon>
        <taxon>Dikarya</taxon>
        <taxon>Basidiomycota</taxon>
        <taxon>Ustilaginomycotina</taxon>
        <taxon>Ustilaginomycetes</taxon>
        <taxon>Ustilaginales</taxon>
        <taxon>Ustilaginaceae</taxon>
        <taxon>Moesziomyces</taxon>
    </lineage>
</organism>
<evidence type="ECO:0000256" key="4">
    <source>
        <dbReference type="ARBA" id="ARBA00022481"/>
    </source>
</evidence>
<dbReference type="GO" id="GO:0003924">
    <property type="term" value="F:GTPase activity"/>
    <property type="evidence" value="ECO:0007669"/>
    <property type="project" value="InterPro"/>
</dbReference>
<dbReference type="Pfam" id="PF00071">
    <property type="entry name" value="Ras"/>
    <property type="match status" value="1"/>
</dbReference>
<dbReference type="SUPFAM" id="SSF52540">
    <property type="entry name" value="P-loop containing nucleoside triphosphate hydrolases"/>
    <property type="match status" value="1"/>
</dbReference>
<dbReference type="OrthoDB" id="8830751at2759"/>
<dbReference type="Proteomes" id="UP000053758">
    <property type="component" value="Unassembled WGS sequence"/>
</dbReference>
<keyword evidence="9" id="KW-0636">Prenylation</keyword>
<proteinExistence type="inferred from homology"/>
<keyword evidence="11" id="KW-1185">Reference proteome</keyword>
<dbReference type="GeneID" id="26306975"/>
<keyword evidence="6" id="KW-0342">GTP-binding</keyword>
<evidence type="ECO:0000256" key="8">
    <source>
        <dbReference type="ARBA" id="ARBA00023288"/>
    </source>
</evidence>
<evidence type="ECO:0000313" key="10">
    <source>
        <dbReference type="EMBL" id="GAK67922.1"/>
    </source>
</evidence>
<dbReference type="NCBIfam" id="TIGR00231">
    <property type="entry name" value="small_GTP"/>
    <property type="match status" value="1"/>
</dbReference>
<dbReference type="InterPro" id="IPR003578">
    <property type="entry name" value="Small_GTPase_Rho"/>
</dbReference>
<dbReference type="Gene3D" id="3.40.50.300">
    <property type="entry name" value="P-loop containing nucleotide triphosphate hydrolases"/>
    <property type="match status" value="1"/>
</dbReference>
<evidence type="ECO:0000256" key="3">
    <source>
        <dbReference type="ARBA" id="ARBA00022475"/>
    </source>
</evidence>
<dbReference type="GO" id="GO:0007264">
    <property type="term" value="P:small GTPase-mediated signal transduction"/>
    <property type="evidence" value="ECO:0007669"/>
    <property type="project" value="InterPro"/>
</dbReference>
<accession>A0A081CMM6</accession>
<dbReference type="PROSITE" id="PS51421">
    <property type="entry name" value="RAS"/>
    <property type="match status" value="1"/>
</dbReference>
<keyword evidence="8" id="KW-0449">Lipoprotein</keyword>
<dbReference type="InterPro" id="IPR005225">
    <property type="entry name" value="Small_GTP-bd"/>
</dbReference>
<dbReference type="FunFam" id="3.40.50.300:FF:000983">
    <property type="entry name" value="Rho family GTPase"/>
    <property type="match status" value="1"/>
</dbReference>
<dbReference type="AlphaFoldDB" id="A0A081CMM6"/>
<gene>
    <name evidence="10" type="ORF">PAN0_026d6152</name>
</gene>
<keyword evidence="5" id="KW-0547">Nucleotide-binding</keyword>
<dbReference type="EMBL" id="DF830093">
    <property type="protein sequence ID" value="GAK67922.1"/>
    <property type="molecule type" value="Genomic_DNA"/>
</dbReference>
<dbReference type="HOGENOM" id="CLU_041217_21_2_1"/>
<protein>
    <submittedName>
        <fullName evidence="10">Rho3 GTPase</fullName>
    </submittedName>
</protein>
<evidence type="ECO:0000256" key="7">
    <source>
        <dbReference type="ARBA" id="ARBA00023136"/>
    </source>
</evidence>
<keyword evidence="4" id="KW-0488">Methylation</keyword>
<dbReference type="SMART" id="SM00175">
    <property type="entry name" value="RAB"/>
    <property type="match status" value="1"/>
</dbReference>
<dbReference type="PRINTS" id="PR00449">
    <property type="entry name" value="RASTRNSFRMNG"/>
</dbReference>
<dbReference type="GO" id="GO:0005525">
    <property type="term" value="F:GTP binding"/>
    <property type="evidence" value="ECO:0007669"/>
    <property type="project" value="UniProtKB-KW"/>
</dbReference>
<dbReference type="SMART" id="SM00173">
    <property type="entry name" value="RAS"/>
    <property type="match status" value="1"/>
</dbReference>